<evidence type="ECO:0000313" key="1">
    <source>
        <dbReference type="EMBL" id="WFD34729.1"/>
    </source>
</evidence>
<dbReference type="AlphaFoldDB" id="A0AAF0EUC5"/>
<gene>
    <name evidence="1" type="ORF">MCUN1_001573</name>
</gene>
<accession>A0AAF0EUC5</accession>
<dbReference type="Proteomes" id="UP001219933">
    <property type="component" value="Chromosome 2"/>
</dbReference>
<proteinExistence type="predicted"/>
<keyword evidence="2" id="KW-1185">Reference proteome</keyword>
<organism evidence="1 2">
    <name type="scientific">Malassezia cuniculi</name>
    <dbReference type="NCBI Taxonomy" id="948313"/>
    <lineage>
        <taxon>Eukaryota</taxon>
        <taxon>Fungi</taxon>
        <taxon>Dikarya</taxon>
        <taxon>Basidiomycota</taxon>
        <taxon>Ustilaginomycotina</taxon>
        <taxon>Malasseziomycetes</taxon>
        <taxon>Malasseziales</taxon>
        <taxon>Malasseziaceae</taxon>
        <taxon>Malassezia</taxon>
    </lineage>
</organism>
<name>A0AAF0EUC5_9BASI</name>
<reference evidence="1" key="1">
    <citation type="submission" date="2023-03" db="EMBL/GenBank/DDBJ databases">
        <title>Mating type loci evolution in Malassezia.</title>
        <authorList>
            <person name="Coelho M.A."/>
        </authorList>
    </citation>
    <scope>NUCLEOTIDE SEQUENCE</scope>
    <source>
        <strain evidence="1">CBS 11721</strain>
    </source>
</reference>
<protein>
    <submittedName>
        <fullName evidence="1">Uncharacterized protein</fullName>
    </submittedName>
</protein>
<evidence type="ECO:0000313" key="2">
    <source>
        <dbReference type="Proteomes" id="UP001219933"/>
    </source>
</evidence>
<dbReference type="EMBL" id="CP119878">
    <property type="protein sequence ID" value="WFD34729.1"/>
    <property type="molecule type" value="Genomic_DNA"/>
</dbReference>
<sequence length="141" mass="15234">MGSSSSKPAQRLGNHVSASFKAPEAQRVVRATTVRAIERDAMDPQLIRNLASLGQVATGGSNEAVQRHGPMTGILAARDAAAGDETGLSAGDLVLFLDEYKHSQRTPEILERLAIEYDIPKDKAAALVRWFSTPGQQPLRW</sequence>